<dbReference type="SUPFAM" id="SSF53474">
    <property type="entry name" value="alpha/beta-Hydrolases"/>
    <property type="match status" value="1"/>
</dbReference>
<gene>
    <name evidence="3" type="ORF">GCM10009092_44120</name>
</gene>
<dbReference type="InterPro" id="IPR052558">
    <property type="entry name" value="Siderophore_Hydrolase_D"/>
</dbReference>
<reference evidence="4" key="1">
    <citation type="journal article" date="2019" name="Int. J. Syst. Evol. Microbiol.">
        <title>The Global Catalogue of Microorganisms (GCM) 10K type strain sequencing project: providing services to taxonomists for standard genome sequencing and annotation.</title>
        <authorList>
            <consortium name="The Broad Institute Genomics Platform"/>
            <consortium name="The Broad Institute Genome Sequencing Center for Infectious Disease"/>
            <person name="Wu L."/>
            <person name="Ma J."/>
        </authorList>
    </citation>
    <scope>NUCLEOTIDE SEQUENCE [LARGE SCALE GENOMIC DNA]</scope>
    <source>
        <strain evidence="4">JCM 13378</strain>
    </source>
</reference>
<sequence length="280" mass="31594">MKTSYLRILSCLLLILVGATTYAKPLVLPQIQVIPIKASATERQYELLIKLPDNYAQNPDKAYPVIYFTDALWHVELLSASTFFQMEDSILVGLSWQKDIDAKLVEAEGAYVSRFRDYSFAPSSNPENQAKYQFGQAAKYLDFIRDDVIPFVESHYRTEPANRSYFGYSMGGLFGAYILLSQPDTFKNYMLGSPSVWRMAQIEALPNNAKPFNANVFVTYGSEEQKLSPHVDSLIQFLHNKKDASLSLTHKIPDGSHQTASPMTAVMAINWLAKLQQQGQ</sequence>
<dbReference type="GO" id="GO:0016787">
    <property type="term" value="F:hydrolase activity"/>
    <property type="evidence" value="ECO:0007669"/>
    <property type="project" value="UniProtKB-KW"/>
</dbReference>
<evidence type="ECO:0000313" key="4">
    <source>
        <dbReference type="Proteomes" id="UP001501757"/>
    </source>
</evidence>
<accession>A0ABP3HN30</accession>
<keyword evidence="2 3" id="KW-0378">Hydrolase</keyword>
<evidence type="ECO:0000256" key="1">
    <source>
        <dbReference type="ARBA" id="ARBA00005622"/>
    </source>
</evidence>
<dbReference type="EMBL" id="BAAAEI010000031">
    <property type="protein sequence ID" value="GAA0375052.1"/>
    <property type="molecule type" value="Genomic_DNA"/>
</dbReference>
<dbReference type="InterPro" id="IPR000801">
    <property type="entry name" value="Esterase-like"/>
</dbReference>
<dbReference type="RefSeq" id="WP_343847539.1">
    <property type="nucleotide sequence ID" value="NZ_BAAAEI010000031.1"/>
</dbReference>
<evidence type="ECO:0000256" key="2">
    <source>
        <dbReference type="ARBA" id="ARBA00022801"/>
    </source>
</evidence>
<comment type="similarity">
    <text evidence="1">Belongs to the esterase D family.</text>
</comment>
<comment type="caution">
    <text evidence="3">The sequence shown here is derived from an EMBL/GenBank/DDBJ whole genome shotgun (WGS) entry which is preliminary data.</text>
</comment>
<keyword evidence="4" id="KW-1185">Reference proteome</keyword>
<dbReference type="Proteomes" id="UP001501757">
    <property type="component" value="Unassembled WGS sequence"/>
</dbReference>
<dbReference type="PANTHER" id="PTHR40841">
    <property type="entry name" value="SIDEROPHORE TRIACETYLFUSARININE C ESTERASE"/>
    <property type="match status" value="1"/>
</dbReference>
<proteinExistence type="inferred from homology"/>
<dbReference type="InterPro" id="IPR029058">
    <property type="entry name" value="AB_hydrolase_fold"/>
</dbReference>
<evidence type="ECO:0000313" key="3">
    <source>
        <dbReference type="EMBL" id="GAA0375052.1"/>
    </source>
</evidence>
<dbReference type="PANTHER" id="PTHR40841:SF2">
    <property type="entry name" value="SIDEROPHORE-DEGRADING ESTERASE (EUROFUNG)"/>
    <property type="match status" value="1"/>
</dbReference>
<name>A0ABP3HN30_9ALTE</name>
<dbReference type="Gene3D" id="3.40.50.1820">
    <property type="entry name" value="alpha/beta hydrolase"/>
    <property type="match status" value="1"/>
</dbReference>
<dbReference type="Pfam" id="PF00756">
    <property type="entry name" value="Esterase"/>
    <property type="match status" value="1"/>
</dbReference>
<organism evidence="3 4">
    <name type="scientific">Bowmanella denitrificans</name>
    <dbReference type="NCBI Taxonomy" id="366582"/>
    <lineage>
        <taxon>Bacteria</taxon>
        <taxon>Pseudomonadati</taxon>
        <taxon>Pseudomonadota</taxon>
        <taxon>Gammaproteobacteria</taxon>
        <taxon>Alteromonadales</taxon>
        <taxon>Alteromonadaceae</taxon>
        <taxon>Bowmanella</taxon>
    </lineage>
</organism>
<protein>
    <submittedName>
        <fullName evidence="3">Alpha/beta hydrolase-fold protein</fullName>
    </submittedName>
</protein>